<keyword evidence="2" id="KW-1185">Reference proteome</keyword>
<dbReference type="EMBL" id="AP022574">
    <property type="protein sequence ID" value="BBX66907.1"/>
    <property type="molecule type" value="Genomic_DNA"/>
</dbReference>
<protein>
    <submittedName>
        <fullName evidence="1">Uncharacterized protein</fullName>
    </submittedName>
</protein>
<dbReference type="PANTHER" id="PTHR10668:SF103">
    <property type="entry name" value="PYRIDINE NUCLEOTIDE-DISULFIDE OXIDOREDUCTASE DOMAIN-CONTAINING PROTEIN 2"/>
    <property type="match status" value="1"/>
</dbReference>
<dbReference type="AlphaFoldDB" id="A0A7I7M4X0"/>
<evidence type="ECO:0000313" key="1">
    <source>
        <dbReference type="EMBL" id="BBX66907.1"/>
    </source>
</evidence>
<sequence length="98" mass="11259">MAATTETACEDAPHLRVTRLSYVMSLMPPTIVRELHLQRHGYKVHPMGSYYQAFAEGGSLTIYEDDPARTHEQLAKWSKKDAEAWPRWNARGWRASPM</sequence>
<evidence type="ECO:0000313" key="2">
    <source>
        <dbReference type="Proteomes" id="UP000466514"/>
    </source>
</evidence>
<dbReference type="KEGG" id="mpsc:MPSYJ_03680"/>
<accession>A0A7I7M4X0</accession>
<organism evidence="1 2">
    <name type="scientific">Mycolicibacterium psychrotolerans</name>
    <dbReference type="NCBI Taxonomy" id="216929"/>
    <lineage>
        <taxon>Bacteria</taxon>
        <taxon>Bacillati</taxon>
        <taxon>Actinomycetota</taxon>
        <taxon>Actinomycetes</taxon>
        <taxon>Mycobacteriales</taxon>
        <taxon>Mycobacteriaceae</taxon>
        <taxon>Mycolicibacterium</taxon>
    </lineage>
</organism>
<dbReference type="PANTHER" id="PTHR10668">
    <property type="entry name" value="PHYTOENE DEHYDROGENASE"/>
    <property type="match status" value="1"/>
</dbReference>
<reference evidence="1 2" key="1">
    <citation type="journal article" date="2019" name="Emerg. Microbes Infect.">
        <title>Comprehensive subspecies identification of 175 nontuberculous mycobacteria species based on 7547 genomic profiles.</title>
        <authorList>
            <person name="Matsumoto Y."/>
            <person name="Kinjo T."/>
            <person name="Motooka D."/>
            <person name="Nabeya D."/>
            <person name="Jung N."/>
            <person name="Uechi K."/>
            <person name="Horii T."/>
            <person name="Iida T."/>
            <person name="Fujita J."/>
            <person name="Nakamura S."/>
        </authorList>
    </citation>
    <scope>NUCLEOTIDE SEQUENCE [LARGE SCALE GENOMIC DNA]</scope>
    <source>
        <strain evidence="1 2">JCM 13323</strain>
    </source>
</reference>
<proteinExistence type="predicted"/>
<name>A0A7I7M4X0_9MYCO</name>
<gene>
    <name evidence="1" type="ORF">MPSYJ_03680</name>
</gene>
<dbReference type="Proteomes" id="UP000466514">
    <property type="component" value="Chromosome"/>
</dbReference>